<dbReference type="InterPro" id="IPR013087">
    <property type="entry name" value="Znf_C2H2_type"/>
</dbReference>
<dbReference type="Proteomes" id="UP000233120">
    <property type="component" value="Unassembled WGS sequence"/>
</dbReference>
<evidence type="ECO:0000256" key="6">
    <source>
        <dbReference type="ARBA" id="ARBA00023242"/>
    </source>
</evidence>
<organism evidence="9 10">
    <name type="scientific">Macaca nemestrina</name>
    <name type="common">Pig-tailed macaque</name>
    <dbReference type="NCBI Taxonomy" id="9545"/>
    <lineage>
        <taxon>Eukaryota</taxon>
        <taxon>Metazoa</taxon>
        <taxon>Chordata</taxon>
        <taxon>Craniata</taxon>
        <taxon>Vertebrata</taxon>
        <taxon>Euteleostomi</taxon>
        <taxon>Mammalia</taxon>
        <taxon>Eutheria</taxon>
        <taxon>Euarchontoglires</taxon>
        <taxon>Primates</taxon>
        <taxon>Haplorrhini</taxon>
        <taxon>Catarrhini</taxon>
        <taxon>Cercopithecidae</taxon>
        <taxon>Cercopithecinae</taxon>
        <taxon>Macaca</taxon>
    </lineage>
</organism>
<dbReference type="GeneTree" id="ENSGT01150000286934"/>
<dbReference type="GO" id="GO:0008270">
    <property type="term" value="F:zinc ion binding"/>
    <property type="evidence" value="ECO:0007669"/>
    <property type="project" value="UniProtKB-KW"/>
</dbReference>
<dbReference type="PANTHER" id="PTHR24377">
    <property type="entry name" value="IP01015P-RELATED"/>
    <property type="match status" value="1"/>
</dbReference>
<dbReference type="Gene3D" id="3.30.160.60">
    <property type="entry name" value="Classic Zinc Finger"/>
    <property type="match status" value="2"/>
</dbReference>
<reference evidence="9" key="1">
    <citation type="submission" date="2025-08" db="UniProtKB">
        <authorList>
            <consortium name="Ensembl"/>
        </authorList>
    </citation>
    <scope>IDENTIFICATION</scope>
</reference>
<evidence type="ECO:0000256" key="4">
    <source>
        <dbReference type="ARBA" id="ARBA00022771"/>
    </source>
</evidence>
<evidence type="ECO:0000313" key="10">
    <source>
        <dbReference type="Proteomes" id="UP000233120"/>
    </source>
</evidence>
<keyword evidence="3" id="KW-0677">Repeat</keyword>
<evidence type="ECO:0000313" key="9">
    <source>
        <dbReference type="Ensembl" id="ENSMNEP00000028457.1"/>
    </source>
</evidence>
<dbReference type="Ensembl" id="ENSMNET00000052796.1">
    <property type="protein sequence ID" value="ENSMNEP00000028457.1"/>
    <property type="gene ID" value="ENSMNEG00000037674.1"/>
</dbReference>
<dbReference type="InterPro" id="IPR036236">
    <property type="entry name" value="Znf_C2H2_sf"/>
</dbReference>
<evidence type="ECO:0000256" key="2">
    <source>
        <dbReference type="ARBA" id="ARBA00022723"/>
    </source>
</evidence>
<dbReference type="SUPFAM" id="SSF57667">
    <property type="entry name" value="beta-beta-alpha zinc fingers"/>
    <property type="match status" value="1"/>
</dbReference>
<evidence type="ECO:0000256" key="7">
    <source>
        <dbReference type="PROSITE-ProRule" id="PRU00042"/>
    </source>
</evidence>
<accession>A0A2K6CXQ9</accession>
<feature type="domain" description="C2H2-type" evidence="8">
    <location>
        <begin position="34"/>
        <end position="61"/>
    </location>
</feature>
<dbReference type="OMA" id="LMERNCT"/>
<dbReference type="PROSITE" id="PS50157">
    <property type="entry name" value="ZINC_FINGER_C2H2_2"/>
    <property type="match status" value="1"/>
</dbReference>
<reference evidence="9" key="2">
    <citation type="submission" date="2025-09" db="UniProtKB">
        <authorList>
            <consortium name="Ensembl"/>
        </authorList>
    </citation>
    <scope>IDENTIFICATION</scope>
</reference>
<sequence length="72" mass="8253">MMERNCTTVKNVAKLLTSPQTLLNKIIHTGEKPYKSEECDKAFNQSSSFTKHQKIHTGEKPYDCEKYGKGFN</sequence>
<evidence type="ECO:0000256" key="3">
    <source>
        <dbReference type="ARBA" id="ARBA00022737"/>
    </source>
</evidence>
<keyword evidence="2" id="KW-0479">Metal-binding</keyword>
<keyword evidence="5" id="KW-0862">Zinc</keyword>
<dbReference type="AlphaFoldDB" id="A0A2K6CXQ9"/>
<evidence type="ECO:0000256" key="1">
    <source>
        <dbReference type="ARBA" id="ARBA00006991"/>
    </source>
</evidence>
<dbReference type="GO" id="GO:0005634">
    <property type="term" value="C:nucleus"/>
    <property type="evidence" value="ECO:0007669"/>
    <property type="project" value="UniProtKB-SubCell"/>
</dbReference>
<evidence type="ECO:0000259" key="8">
    <source>
        <dbReference type="PROSITE" id="PS50157"/>
    </source>
</evidence>
<dbReference type="InterPro" id="IPR050826">
    <property type="entry name" value="Krueppel_C2H2_ZnFinger"/>
</dbReference>
<name>A0A2K6CXQ9_MACNE</name>
<keyword evidence="4 7" id="KW-0863">Zinc-finger</keyword>
<proteinExistence type="inferred from homology"/>
<keyword evidence="6" id="KW-0539">Nucleus</keyword>
<keyword evidence="10" id="KW-1185">Reference proteome</keyword>
<protein>
    <recommendedName>
        <fullName evidence="8">C2H2-type domain-containing protein</fullName>
    </recommendedName>
</protein>
<dbReference type="Bgee" id="ENSMNEG00000037674">
    <property type="expression patterns" value="Expressed in pituitary gland and 12 other cell types or tissues"/>
</dbReference>
<comment type="similarity">
    <text evidence="1">Belongs to the krueppel C2H2-type zinc-finger protein family.</text>
</comment>
<evidence type="ECO:0000256" key="5">
    <source>
        <dbReference type="ARBA" id="ARBA00022833"/>
    </source>
</evidence>